<dbReference type="RefSeq" id="WP_184792737.1">
    <property type="nucleotide sequence ID" value="NZ_BONT01000028.1"/>
</dbReference>
<dbReference type="PANTHER" id="PTHR46797:SF1">
    <property type="entry name" value="METHYLPHOSPHONATE SYNTHASE"/>
    <property type="match status" value="1"/>
</dbReference>
<dbReference type="Gene3D" id="2.60.120.10">
    <property type="entry name" value="Jelly Rolls"/>
    <property type="match status" value="1"/>
</dbReference>
<dbReference type="AlphaFoldDB" id="A0A841FQT1"/>
<dbReference type="SUPFAM" id="SSF51182">
    <property type="entry name" value="RmlC-like cupins"/>
    <property type="match status" value="1"/>
</dbReference>
<dbReference type="Pfam" id="PF01381">
    <property type="entry name" value="HTH_3"/>
    <property type="match status" value="1"/>
</dbReference>
<dbReference type="PANTHER" id="PTHR46797">
    <property type="entry name" value="HTH-TYPE TRANSCRIPTIONAL REGULATOR"/>
    <property type="match status" value="1"/>
</dbReference>
<dbReference type="InterPro" id="IPR011051">
    <property type="entry name" value="RmlC_Cupin_sf"/>
</dbReference>
<evidence type="ECO:0000313" key="4">
    <source>
        <dbReference type="Proteomes" id="UP000548476"/>
    </source>
</evidence>
<evidence type="ECO:0000313" key="3">
    <source>
        <dbReference type="EMBL" id="MBB6039651.1"/>
    </source>
</evidence>
<dbReference type="InterPro" id="IPR014710">
    <property type="entry name" value="RmlC-like_jellyroll"/>
</dbReference>
<evidence type="ECO:0000256" key="1">
    <source>
        <dbReference type="ARBA" id="ARBA00023125"/>
    </source>
</evidence>
<reference evidence="3 4" key="1">
    <citation type="submission" date="2020-08" db="EMBL/GenBank/DDBJ databases">
        <title>Genomic Encyclopedia of Type Strains, Phase IV (KMG-IV): sequencing the most valuable type-strain genomes for metagenomic binning, comparative biology and taxonomic classification.</title>
        <authorList>
            <person name="Goeker M."/>
        </authorList>
    </citation>
    <scope>NUCLEOTIDE SEQUENCE [LARGE SCALE GENOMIC DNA]</scope>
    <source>
        <strain evidence="3 4">YIM 65646</strain>
    </source>
</reference>
<dbReference type="Proteomes" id="UP000548476">
    <property type="component" value="Unassembled WGS sequence"/>
</dbReference>
<dbReference type="InterPro" id="IPR010982">
    <property type="entry name" value="Lambda_DNA-bd_dom_sf"/>
</dbReference>
<dbReference type="CDD" id="cd00093">
    <property type="entry name" value="HTH_XRE"/>
    <property type="match status" value="1"/>
</dbReference>
<dbReference type="Gene3D" id="1.10.260.40">
    <property type="entry name" value="lambda repressor-like DNA-binding domains"/>
    <property type="match status" value="1"/>
</dbReference>
<evidence type="ECO:0000259" key="2">
    <source>
        <dbReference type="PROSITE" id="PS50943"/>
    </source>
</evidence>
<dbReference type="InterPro" id="IPR013096">
    <property type="entry name" value="Cupin_2"/>
</dbReference>
<dbReference type="SMART" id="SM00530">
    <property type="entry name" value="HTH_XRE"/>
    <property type="match status" value="1"/>
</dbReference>
<dbReference type="Pfam" id="PF07883">
    <property type="entry name" value="Cupin_2"/>
    <property type="match status" value="1"/>
</dbReference>
<protein>
    <submittedName>
        <fullName evidence="3">Transcriptional regulator with XRE-family HTH domain</fullName>
    </submittedName>
</protein>
<organism evidence="3 4">
    <name type="scientific">Phytomonospora endophytica</name>
    <dbReference type="NCBI Taxonomy" id="714109"/>
    <lineage>
        <taxon>Bacteria</taxon>
        <taxon>Bacillati</taxon>
        <taxon>Actinomycetota</taxon>
        <taxon>Actinomycetes</taxon>
        <taxon>Micromonosporales</taxon>
        <taxon>Micromonosporaceae</taxon>
        <taxon>Phytomonospora</taxon>
    </lineage>
</organism>
<dbReference type="EMBL" id="JACHGT010000024">
    <property type="protein sequence ID" value="MBB6039651.1"/>
    <property type="molecule type" value="Genomic_DNA"/>
</dbReference>
<accession>A0A841FQT1</accession>
<dbReference type="CDD" id="cd02209">
    <property type="entry name" value="cupin_XRE_C"/>
    <property type="match status" value="1"/>
</dbReference>
<comment type="caution">
    <text evidence="3">The sequence shown here is derived from an EMBL/GenBank/DDBJ whole genome shotgun (WGS) entry which is preliminary data.</text>
</comment>
<dbReference type="PROSITE" id="PS50943">
    <property type="entry name" value="HTH_CROC1"/>
    <property type="match status" value="1"/>
</dbReference>
<proteinExistence type="predicted"/>
<sequence length="194" mass="20739">MENELLDALGSRLRARRRERGLSLDALAEASGVSRSMISEIERGAKAPTVLVLARVATALGATVSRLLGEDQGERVVHVARADQPVIVAASGWERRVLSPNLAGVEFEFIRTLVPPGVEVGEFTAHATGSREYIAVESGELTVTVGGTPHRLRAGDSLYYAGDRTHAFANDGPVECVYYTVMHVAGPHAPLEPT</sequence>
<dbReference type="GO" id="GO:0005829">
    <property type="term" value="C:cytosol"/>
    <property type="evidence" value="ECO:0007669"/>
    <property type="project" value="TreeGrafter"/>
</dbReference>
<dbReference type="InterPro" id="IPR001387">
    <property type="entry name" value="Cro/C1-type_HTH"/>
</dbReference>
<dbReference type="GO" id="GO:0003700">
    <property type="term" value="F:DNA-binding transcription factor activity"/>
    <property type="evidence" value="ECO:0007669"/>
    <property type="project" value="TreeGrafter"/>
</dbReference>
<keyword evidence="4" id="KW-1185">Reference proteome</keyword>
<keyword evidence="1" id="KW-0238">DNA-binding</keyword>
<dbReference type="InterPro" id="IPR050807">
    <property type="entry name" value="TransReg_Diox_bact_type"/>
</dbReference>
<feature type="domain" description="HTH cro/C1-type" evidence="2">
    <location>
        <begin position="13"/>
        <end position="67"/>
    </location>
</feature>
<dbReference type="GO" id="GO:0003677">
    <property type="term" value="F:DNA binding"/>
    <property type="evidence" value="ECO:0007669"/>
    <property type="project" value="UniProtKB-KW"/>
</dbReference>
<gene>
    <name evidence="3" type="ORF">HNR73_007548</name>
</gene>
<dbReference type="SUPFAM" id="SSF47413">
    <property type="entry name" value="lambda repressor-like DNA-binding domains"/>
    <property type="match status" value="1"/>
</dbReference>
<name>A0A841FQT1_9ACTN</name>